<proteinExistence type="inferred from homology"/>
<feature type="binding site" evidence="12">
    <location>
        <position position="82"/>
    </location>
    <ligand>
        <name>[4Fe-4S] cluster</name>
        <dbReference type="ChEBI" id="CHEBI:49883"/>
        <label>1</label>
        <note>4Fe-4S-S-AdoMet</note>
    </ligand>
</feature>
<keyword evidence="6 12" id="KW-0408">Iron</keyword>
<dbReference type="PANTHER" id="PTHR22960">
    <property type="entry name" value="MOLYBDOPTERIN COFACTOR SYNTHESIS PROTEIN A"/>
    <property type="match status" value="1"/>
</dbReference>
<dbReference type="Proteomes" id="UP000675920">
    <property type="component" value="Unplaced"/>
</dbReference>
<feature type="binding site" evidence="12">
    <location>
        <position position="85"/>
    </location>
    <ligand>
        <name>[4Fe-4S] cluster</name>
        <dbReference type="ChEBI" id="CHEBI:49883"/>
        <label>1</label>
        <note>4Fe-4S-S-AdoMet</note>
    </ligand>
</feature>
<keyword evidence="4 12" id="KW-0479">Metal-binding</keyword>
<feature type="binding site" evidence="12">
    <location>
        <position position="71"/>
    </location>
    <ligand>
        <name>GTP</name>
        <dbReference type="ChEBI" id="CHEBI:37565"/>
    </ligand>
</feature>
<evidence type="ECO:0000256" key="7">
    <source>
        <dbReference type="ARBA" id="ARBA00023014"/>
    </source>
</evidence>
<evidence type="ECO:0000256" key="3">
    <source>
        <dbReference type="ARBA" id="ARBA00022691"/>
    </source>
</evidence>
<dbReference type="InterPro" id="IPR006638">
    <property type="entry name" value="Elp3/MiaA/NifB-like_rSAM"/>
</dbReference>
<keyword evidence="10 12" id="KW-0456">Lyase</keyword>
<dbReference type="SFLD" id="SFLDG01067">
    <property type="entry name" value="SPASM/twitch_domain_containing"/>
    <property type="match status" value="1"/>
</dbReference>
<feature type="binding site" evidence="12">
    <location>
        <position position="84"/>
    </location>
    <ligand>
        <name>S-adenosyl-L-methionine</name>
        <dbReference type="ChEBI" id="CHEBI:59789"/>
    </ligand>
</feature>
<keyword evidence="2 12" id="KW-0004">4Fe-4S</keyword>
<comment type="pathway">
    <text evidence="12">Cofactor biosynthesis; molybdopterin biosynthesis.</text>
</comment>
<protein>
    <recommendedName>
        <fullName evidence="1 12">GTP 3',8-cyclase</fullName>
        <ecNumber evidence="1 12">4.1.99.22</ecNumber>
    </recommendedName>
    <alternativeName>
        <fullName evidence="12">Molybdenum cofactor biosynthesis protein A</fullName>
    </alternativeName>
</protein>
<dbReference type="InterPro" id="IPR000385">
    <property type="entry name" value="MoaA_NifB_PqqE_Fe-S-bd_CS"/>
</dbReference>
<evidence type="ECO:0000256" key="4">
    <source>
        <dbReference type="ARBA" id="ARBA00022723"/>
    </source>
</evidence>
<comment type="subunit">
    <text evidence="12">Monomer and homodimer.</text>
</comment>
<dbReference type="PROSITE" id="PS51918">
    <property type="entry name" value="RADICAL_SAM"/>
    <property type="match status" value="1"/>
</dbReference>
<dbReference type="InterPro" id="IPR040064">
    <property type="entry name" value="MoaA-like"/>
</dbReference>
<dbReference type="PROSITE" id="PS01305">
    <property type="entry name" value="MOAA_NIFB_PQQE"/>
    <property type="match status" value="1"/>
</dbReference>
<dbReference type="SFLD" id="SFLDG01386">
    <property type="entry name" value="main_SPASM_domain-containing"/>
    <property type="match status" value="1"/>
</dbReference>
<evidence type="ECO:0000256" key="11">
    <source>
        <dbReference type="ARBA" id="ARBA00048697"/>
    </source>
</evidence>
<dbReference type="InterPro" id="IPR013785">
    <property type="entry name" value="Aldolase_TIM"/>
</dbReference>
<feature type="binding site" evidence="12">
    <location>
        <position position="184"/>
    </location>
    <ligand>
        <name>S-adenosyl-L-methionine</name>
        <dbReference type="ChEBI" id="CHEBI:59789"/>
    </ligand>
</feature>
<feature type="binding site" evidence="12">
    <location>
        <position position="256"/>
    </location>
    <ligand>
        <name>S-adenosyl-L-methionine</name>
        <dbReference type="ChEBI" id="CHEBI:59789"/>
    </ligand>
</feature>
<keyword evidence="8 12" id="KW-0342">GTP-binding</keyword>
<evidence type="ECO:0000313" key="16">
    <source>
        <dbReference type="RefSeq" id="WP_084545347.1"/>
    </source>
</evidence>
<evidence type="ECO:0000256" key="1">
    <source>
        <dbReference type="ARBA" id="ARBA00012167"/>
    </source>
</evidence>
<dbReference type="Pfam" id="PF04055">
    <property type="entry name" value="Radical_SAM"/>
    <property type="match status" value="1"/>
</dbReference>
<dbReference type="GO" id="GO:0005525">
    <property type="term" value="F:GTP binding"/>
    <property type="evidence" value="ECO:0007669"/>
    <property type="project" value="UniProtKB-UniRule"/>
</dbReference>
<accession>A0A8B6XAK4</accession>
<dbReference type="NCBIfam" id="TIGR02666">
    <property type="entry name" value="moaA"/>
    <property type="match status" value="1"/>
</dbReference>
<feature type="binding site" evidence="12">
    <location>
        <begin position="325"/>
        <end position="327"/>
    </location>
    <ligand>
        <name>GTP</name>
        <dbReference type="ChEBI" id="CHEBI:37565"/>
    </ligand>
</feature>
<dbReference type="AlphaFoldDB" id="A0A8B6XAK4"/>
<dbReference type="SFLD" id="SFLDG01383">
    <property type="entry name" value="cyclic_pyranopterin_phosphate"/>
    <property type="match status" value="1"/>
</dbReference>
<reference evidence="16" key="1">
    <citation type="journal article" date="2019" name="J. Bacteriol.">
        <title>Iron-Dependent Regulation of Molybdenum Cofactor Biosynthesis Genes in Escherichia coli.</title>
        <authorList>
            <person name="Zupok A."/>
            <person name="Gorka M."/>
            <person name="Siemiatkowska B."/>
            <person name="Skirycz A."/>
            <person name="Leimkuhler S."/>
        </authorList>
    </citation>
    <scope>NUCLEOTIDE SEQUENCE</scope>
</reference>
<evidence type="ECO:0000256" key="13">
    <source>
        <dbReference type="SAM" id="MobiDB-lite"/>
    </source>
</evidence>
<dbReference type="RefSeq" id="WP_084545347.1">
    <property type="nucleotide sequence ID" value="NZ_KI519499.1"/>
</dbReference>
<keyword evidence="9 12" id="KW-0501">Molybdenum cofactor biosynthesis</keyword>
<keyword evidence="3 12" id="KW-0949">S-adenosyl-L-methionine</keyword>
<dbReference type="InterPro" id="IPR010505">
    <property type="entry name" value="MoaA_twitch"/>
</dbReference>
<feature type="binding site" evidence="12">
    <location>
        <position position="222"/>
    </location>
    <ligand>
        <name>GTP</name>
        <dbReference type="ChEBI" id="CHEBI:37565"/>
    </ligand>
</feature>
<dbReference type="GO" id="GO:0006777">
    <property type="term" value="P:Mo-molybdopterin cofactor biosynthetic process"/>
    <property type="evidence" value="ECO:0007669"/>
    <property type="project" value="UniProtKB-UniRule"/>
</dbReference>
<comment type="similarity">
    <text evidence="12">Belongs to the radical SAM superfamily. MoaA family.</text>
</comment>
<reference evidence="16" key="2">
    <citation type="submission" date="2025-08" db="UniProtKB">
        <authorList>
            <consortium name="RefSeq"/>
        </authorList>
    </citation>
    <scope>IDENTIFICATION</scope>
</reference>
<dbReference type="GO" id="GO:0051539">
    <property type="term" value="F:4 iron, 4 sulfur cluster binding"/>
    <property type="evidence" value="ECO:0007669"/>
    <property type="project" value="UniProtKB-UniRule"/>
</dbReference>
<dbReference type="UniPathway" id="UPA00344"/>
<dbReference type="Pfam" id="PF06463">
    <property type="entry name" value="Mob_synth_C"/>
    <property type="match status" value="1"/>
</dbReference>
<dbReference type="SMART" id="SM00729">
    <property type="entry name" value="Elp3"/>
    <property type="match status" value="1"/>
</dbReference>
<feature type="compositionally biased region" description="Low complexity" evidence="13">
    <location>
        <begin position="28"/>
        <end position="46"/>
    </location>
</feature>
<dbReference type="InterPro" id="IPR050105">
    <property type="entry name" value="MoCo_biosynth_MoaA/MoaC"/>
</dbReference>
<dbReference type="OrthoDB" id="9763993at2"/>
<evidence type="ECO:0000256" key="12">
    <source>
        <dbReference type="HAMAP-Rule" id="MF_01225"/>
    </source>
</evidence>
<dbReference type="GO" id="GO:1904047">
    <property type="term" value="F:S-adenosyl-L-methionine binding"/>
    <property type="evidence" value="ECO:0007669"/>
    <property type="project" value="UniProtKB-UniRule"/>
</dbReference>
<evidence type="ECO:0000256" key="10">
    <source>
        <dbReference type="ARBA" id="ARBA00023239"/>
    </source>
</evidence>
<evidence type="ECO:0000313" key="15">
    <source>
        <dbReference type="Proteomes" id="UP000675920"/>
    </source>
</evidence>
<evidence type="ECO:0000256" key="2">
    <source>
        <dbReference type="ARBA" id="ARBA00022485"/>
    </source>
</evidence>
<dbReference type="GO" id="GO:0061798">
    <property type="term" value="F:GTP 3',8'-cyclase activity"/>
    <property type="evidence" value="ECO:0007669"/>
    <property type="project" value="UniProtKB-UniRule"/>
</dbReference>
<name>A0A8B6XAK4_9BURK</name>
<dbReference type="GO" id="GO:0046872">
    <property type="term" value="F:metal ion binding"/>
    <property type="evidence" value="ECO:0007669"/>
    <property type="project" value="UniProtKB-KW"/>
</dbReference>
<evidence type="ECO:0000256" key="5">
    <source>
        <dbReference type="ARBA" id="ARBA00022741"/>
    </source>
</evidence>
<feature type="binding site" evidence="12">
    <location>
        <position position="125"/>
    </location>
    <ligand>
        <name>GTP</name>
        <dbReference type="ChEBI" id="CHEBI:37565"/>
    </ligand>
</feature>
<feature type="binding site" evidence="12">
    <location>
        <position position="129"/>
    </location>
    <ligand>
        <name>S-adenosyl-L-methionine</name>
        <dbReference type="ChEBI" id="CHEBI:59789"/>
    </ligand>
</feature>
<evidence type="ECO:0000256" key="8">
    <source>
        <dbReference type="ARBA" id="ARBA00023134"/>
    </source>
</evidence>
<sequence length="395" mass="42456">MSKRRIPIVPVSAAIAEAAGQPSLTPHPADGGAAPARRSAPAAPGGIEPLSPATAPGALLDRLGRPLRDLRISVTDRCNFRCTYCMPREQFGPDHEFMPHSELLSFEEISRVAALFVKLGVRSIRLTGGEPLLRRGVEKLVEMLAALRTPEGEPVEIAMTTNGSVLARKAAALKAAGLARVTVSLDALDDAVFRAMNDADWPVADVLAGIDAAAAAGLGPVKINMVVKRGTNDDQIVPMARHFRGSGHTLRFIEFMDVGATNGWRMDHVVPSTEVIRRIDAVFPLEPIGRDDPAAPAENWRYRDGAGEVGVISSVTRAFCADCTRARLATDGRVFHCLFASDGHDLRWPLRNGADDDQLTGMIAGAWWARADRYSQLRGEGGTRDGRVEMSFIGG</sequence>
<organism evidence="15 16">
    <name type="scientific">Derxia gummosa DSM 723</name>
    <dbReference type="NCBI Taxonomy" id="1121388"/>
    <lineage>
        <taxon>Bacteria</taxon>
        <taxon>Pseudomonadati</taxon>
        <taxon>Pseudomonadota</taxon>
        <taxon>Betaproteobacteria</taxon>
        <taxon>Burkholderiales</taxon>
        <taxon>Alcaligenaceae</taxon>
        <taxon>Derxia</taxon>
    </lineage>
</organism>
<gene>
    <name evidence="12 16" type="primary">moaA</name>
</gene>
<evidence type="ECO:0000256" key="9">
    <source>
        <dbReference type="ARBA" id="ARBA00023150"/>
    </source>
</evidence>
<dbReference type="InterPro" id="IPR013483">
    <property type="entry name" value="MoaA"/>
</dbReference>
<feature type="binding site" evidence="12">
    <location>
        <position position="320"/>
    </location>
    <ligand>
        <name>[4Fe-4S] cluster</name>
        <dbReference type="ChEBI" id="CHEBI:49883"/>
        <label>2</label>
        <note>4Fe-4S-substrate</note>
    </ligand>
</feature>
<dbReference type="GO" id="GO:0061799">
    <property type="term" value="F:cyclic pyranopterin monophosphate synthase activity"/>
    <property type="evidence" value="ECO:0007669"/>
    <property type="project" value="TreeGrafter"/>
</dbReference>
<comment type="function">
    <text evidence="12">Catalyzes the cyclization of GTP to (8S)-3',8-cyclo-7,8-dihydroguanosine 5'-triphosphate.</text>
</comment>
<dbReference type="CDD" id="cd01335">
    <property type="entry name" value="Radical_SAM"/>
    <property type="match status" value="1"/>
</dbReference>
<dbReference type="CDD" id="cd21117">
    <property type="entry name" value="Twitch_MoaA"/>
    <property type="match status" value="1"/>
</dbReference>
<feature type="binding site" evidence="12">
    <location>
        <position position="160"/>
    </location>
    <ligand>
        <name>GTP</name>
        <dbReference type="ChEBI" id="CHEBI:37565"/>
    </ligand>
</feature>
<comment type="catalytic activity">
    <reaction evidence="11 12">
        <text>GTP + AH2 + S-adenosyl-L-methionine = (8S)-3',8-cyclo-7,8-dihydroguanosine 5'-triphosphate + 5'-deoxyadenosine + L-methionine + A + H(+)</text>
        <dbReference type="Rhea" id="RHEA:49576"/>
        <dbReference type="ChEBI" id="CHEBI:13193"/>
        <dbReference type="ChEBI" id="CHEBI:15378"/>
        <dbReference type="ChEBI" id="CHEBI:17319"/>
        <dbReference type="ChEBI" id="CHEBI:17499"/>
        <dbReference type="ChEBI" id="CHEBI:37565"/>
        <dbReference type="ChEBI" id="CHEBI:57844"/>
        <dbReference type="ChEBI" id="CHEBI:59789"/>
        <dbReference type="ChEBI" id="CHEBI:131766"/>
        <dbReference type="EC" id="4.1.99.22"/>
    </reaction>
</comment>
<dbReference type="InterPro" id="IPR007197">
    <property type="entry name" value="rSAM"/>
</dbReference>
<feature type="binding site" evidence="12">
    <location>
        <position position="323"/>
    </location>
    <ligand>
        <name>[4Fe-4S] cluster</name>
        <dbReference type="ChEBI" id="CHEBI:49883"/>
        <label>2</label>
        <note>4Fe-4S-substrate</note>
    </ligand>
</feature>
<evidence type="ECO:0000256" key="6">
    <source>
        <dbReference type="ARBA" id="ARBA00023004"/>
    </source>
</evidence>
<dbReference type="EC" id="4.1.99.22" evidence="1 12"/>
<keyword evidence="15" id="KW-1185">Reference proteome</keyword>
<dbReference type="SFLD" id="SFLDS00029">
    <property type="entry name" value="Radical_SAM"/>
    <property type="match status" value="1"/>
</dbReference>
<feature type="domain" description="Radical SAM core" evidence="14">
    <location>
        <begin position="62"/>
        <end position="294"/>
    </location>
</feature>
<feature type="region of interest" description="Disordered" evidence="13">
    <location>
        <begin position="19"/>
        <end position="53"/>
    </location>
</feature>
<keyword evidence="7 12" id="KW-0411">Iron-sulfur</keyword>
<evidence type="ECO:0000259" key="14">
    <source>
        <dbReference type="PROSITE" id="PS51918"/>
    </source>
</evidence>
<dbReference type="SUPFAM" id="SSF102114">
    <property type="entry name" value="Radical SAM enzymes"/>
    <property type="match status" value="1"/>
</dbReference>
<dbReference type="PANTHER" id="PTHR22960:SF0">
    <property type="entry name" value="MOLYBDENUM COFACTOR BIOSYNTHESIS PROTEIN 1"/>
    <property type="match status" value="1"/>
</dbReference>
<comment type="cofactor">
    <cofactor evidence="12">
        <name>[4Fe-4S] cluster</name>
        <dbReference type="ChEBI" id="CHEBI:49883"/>
    </cofactor>
    <text evidence="12">Binds 2 [4Fe-4S] clusters. Binds 1 [4Fe-4S] cluster coordinated with 3 cysteines and an exchangeable S-adenosyl-L-methionine and 1 [4Fe-4S] cluster coordinated with 3 cysteines and the GTP-derived substrate.</text>
</comment>
<keyword evidence="5 12" id="KW-0547">Nucleotide-binding</keyword>
<dbReference type="HAMAP" id="MF_01225_B">
    <property type="entry name" value="MoaA_B"/>
    <property type="match status" value="1"/>
</dbReference>
<feature type="binding site" evidence="12">
    <location>
        <position position="78"/>
    </location>
    <ligand>
        <name>[4Fe-4S] cluster</name>
        <dbReference type="ChEBI" id="CHEBI:49883"/>
        <label>1</label>
        <note>4Fe-4S-S-AdoMet</note>
    </ligand>
</feature>
<dbReference type="Gene3D" id="3.20.20.70">
    <property type="entry name" value="Aldolase class I"/>
    <property type="match status" value="1"/>
</dbReference>
<dbReference type="InterPro" id="IPR058240">
    <property type="entry name" value="rSAM_sf"/>
</dbReference>
<feature type="binding site" evidence="12">
    <location>
        <position position="337"/>
    </location>
    <ligand>
        <name>[4Fe-4S] cluster</name>
        <dbReference type="ChEBI" id="CHEBI:49883"/>
        <label>2</label>
        <note>4Fe-4S-substrate</note>
    </ligand>
</feature>